<dbReference type="InterPro" id="IPR050706">
    <property type="entry name" value="Cyclic-di-GMP_PDE-like"/>
</dbReference>
<feature type="transmembrane region" description="Helical" evidence="6">
    <location>
        <begin position="238"/>
        <end position="256"/>
    </location>
</feature>
<dbReference type="PANTHER" id="PTHR33121">
    <property type="entry name" value="CYCLIC DI-GMP PHOSPHODIESTERASE PDEF"/>
    <property type="match status" value="1"/>
</dbReference>
<organism evidence="8 9">
    <name type="scientific">Piscinibacterium candidicorallinum</name>
    <dbReference type="NCBI Taxonomy" id="1793872"/>
    <lineage>
        <taxon>Bacteria</taxon>
        <taxon>Pseudomonadati</taxon>
        <taxon>Pseudomonadota</taxon>
        <taxon>Betaproteobacteria</taxon>
        <taxon>Burkholderiales</taxon>
        <taxon>Piscinibacterium</taxon>
    </lineage>
</organism>
<sequence>MNKSSALKFQPRALSRAGVLRLLGAFAGIALAAWLSRSLSPGEHFSLLWLPAGLAFALTWKYGFVMLLPIMGGMLAWGALAQPHNPWVGLTAAAAEAIAVVAAVSALRWLLKVRRWRGIGSENGRLRWLLNFYVATLLIGALLPALLGALIFKLSGQFGSLAFGELAFVYWVIQALGTLLFAPLILSLLGASDDDANPIPFPPGFSELRITVIDALAGLAVIALAAVIFWLRRSGNDGYVTIVALAYLPLVAFSAMTQGARFNYLILTLAAVLMSLALVLTSDPIGSGRPTEPALRKEVFETLVLIFCGTLLAQILQAISSDRARALARLEDQAMREPVTGLYNEFGFGRWLDARDSQRAWLLVAVWFGSQERIGFLLGPANILSARRQLARQLDAYQPKMLATTEPGRYLLAFSDDARGHDTVDALFLALKRHQVPRENGDMIDMPGRVTVVRLPPGGGGSATLMTSTLMALEAQTAPVNAQRPPRHDLTDDLLYRLADIASRSERVRTWINEGRIVLFAQQIAPAQPASAEDPLLAFEILARLRDDQEQLLPPGVFLSIAAELGMMAQIDRVVVSAVFDYFRKRPEQLARVRKCAINMSSASLADPGFVSFVKTALAERGLSARHFGFEITESQAIASPQLAQSTVSLLRSAGFAVSIDDFGTGFATYDYLKRFAVDEIKIDGSFITGLTNPNATNYSVTSLGLDEEIVASIVRIAHRLNIRTVAECVGDEAVRKQVAALGVDYVQGWCVGRPVPLGQLFE</sequence>
<comment type="subcellular location">
    <subcellularLocation>
        <location evidence="1">Cell membrane</location>
        <topology evidence="1">Multi-pass membrane protein</topology>
    </subcellularLocation>
</comment>
<evidence type="ECO:0000256" key="2">
    <source>
        <dbReference type="ARBA" id="ARBA00022475"/>
    </source>
</evidence>
<keyword evidence="9" id="KW-1185">Reference proteome</keyword>
<evidence type="ECO:0000256" key="6">
    <source>
        <dbReference type="SAM" id="Phobius"/>
    </source>
</evidence>
<keyword evidence="3 6" id="KW-0812">Transmembrane</keyword>
<dbReference type="InterPro" id="IPR035919">
    <property type="entry name" value="EAL_sf"/>
</dbReference>
<reference evidence="9" key="1">
    <citation type="journal article" date="2019" name="Int. J. Syst. Evol. Microbiol.">
        <title>The Global Catalogue of Microorganisms (GCM) 10K type strain sequencing project: providing services to taxonomists for standard genome sequencing and annotation.</title>
        <authorList>
            <consortium name="The Broad Institute Genomics Platform"/>
            <consortium name="The Broad Institute Genome Sequencing Center for Infectious Disease"/>
            <person name="Wu L."/>
            <person name="Ma J."/>
        </authorList>
    </citation>
    <scope>NUCLEOTIDE SEQUENCE [LARGE SCALE GENOMIC DNA]</scope>
    <source>
        <strain evidence="9">KCTC 52168</strain>
    </source>
</reference>
<dbReference type="Proteomes" id="UP001595556">
    <property type="component" value="Unassembled WGS sequence"/>
</dbReference>
<feature type="transmembrane region" description="Helical" evidence="6">
    <location>
        <begin position="87"/>
        <end position="110"/>
    </location>
</feature>
<proteinExistence type="predicted"/>
<dbReference type="SUPFAM" id="SSF141868">
    <property type="entry name" value="EAL domain-like"/>
    <property type="match status" value="1"/>
</dbReference>
<dbReference type="PROSITE" id="PS50883">
    <property type="entry name" value="EAL"/>
    <property type="match status" value="1"/>
</dbReference>
<evidence type="ECO:0000313" key="8">
    <source>
        <dbReference type="EMBL" id="MFC3148089.1"/>
    </source>
</evidence>
<evidence type="ECO:0000256" key="5">
    <source>
        <dbReference type="ARBA" id="ARBA00023136"/>
    </source>
</evidence>
<accession>A0ABV7H6E8</accession>
<evidence type="ECO:0000259" key="7">
    <source>
        <dbReference type="PROSITE" id="PS50883"/>
    </source>
</evidence>
<feature type="transmembrane region" description="Helical" evidence="6">
    <location>
        <begin position="262"/>
        <end position="281"/>
    </location>
</feature>
<name>A0ABV7H6E8_9BURK</name>
<keyword evidence="2" id="KW-1003">Cell membrane</keyword>
<feature type="transmembrane region" description="Helical" evidence="6">
    <location>
        <begin position="62"/>
        <end position="80"/>
    </location>
</feature>
<evidence type="ECO:0000256" key="3">
    <source>
        <dbReference type="ARBA" id="ARBA00022692"/>
    </source>
</evidence>
<feature type="transmembrane region" description="Helical" evidence="6">
    <location>
        <begin position="130"/>
        <end position="154"/>
    </location>
</feature>
<feature type="domain" description="EAL" evidence="7">
    <location>
        <begin position="501"/>
        <end position="763"/>
    </location>
</feature>
<keyword evidence="5 6" id="KW-0472">Membrane</keyword>
<keyword evidence="4 6" id="KW-1133">Transmembrane helix</keyword>
<gene>
    <name evidence="8" type="ORF">ACFOEN_10585</name>
</gene>
<dbReference type="Gene3D" id="3.20.20.450">
    <property type="entry name" value="EAL domain"/>
    <property type="match status" value="1"/>
</dbReference>
<feature type="transmembrane region" description="Helical" evidence="6">
    <location>
        <begin position="166"/>
        <end position="190"/>
    </location>
</feature>
<dbReference type="InterPro" id="IPR007895">
    <property type="entry name" value="MASE1"/>
</dbReference>
<evidence type="ECO:0000256" key="1">
    <source>
        <dbReference type="ARBA" id="ARBA00004651"/>
    </source>
</evidence>
<dbReference type="Pfam" id="PF00563">
    <property type="entry name" value="EAL"/>
    <property type="match status" value="1"/>
</dbReference>
<dbReference type="RefSeq" id="WP_377303707.1">
    <property type="nucleotide sequence ID" value="NZ_CP180191.1"/>
</dbReference>
<dbReference type="EMBL" id="JBHRTI010000004">
    <property type="protein sequence ID" value="MFC3148089.1"/>
    <property type="molecule type" value="Genomic_DNA"/>
</dbReference>
<dbReference type="InterPro" id="IPR001633">
    <property type="entry name" value="EAL_dom"/>
</dbReference>
<dbReference type="PANTHER" id="PTHR33121:SF23">
    <property type="entry name" value="CYCLIC DI-GMP PHOSPHODIESTERASE PDEB"/>
    <property type="match status" value="1"/>
</dbReference>
<feature type="transmembrane region" description="Helical" evidence="6">
    <location>
        <begin position="302"/>
        <end position="320"/>
    </location>
</feature>
<protein>
    <submittedName>
        <fullName evidence="8">EAL domain-containing protein</fullName>
    </submittedName>
</protein>
<dbReference type="Pfam" id="PF05231">
    <property type="entry name" value="MASE1"/>
    <property type="match status" value="1"/>
</dbReference>
<evidence type="ECO:0000256" key="4">
    <source>
        <dbReference type="ARBA" id="ARBA00022989"/>
    </source>
</evidence>
<dbReference type="CDD" id="cd01948">
    <property type="entry name" value="EAL"/>
    <property type="match status" value="1"/>
</dbReference>
<comment type="caution">
    <text evidence="8">The sequence shown here is derived from an EMBL/GenBank/DDBJ whole genome shotgun (WGS) entry which is preliminary data.</text>
</comment>
<dbReference type="SMART" id="SM00052">
    <property type="entry name" value="EAL"/>
    <property type="match status" value="1"/>
</dbReference>
<feature type="transmembrane region" description="Helical" evidence="6">
    <location>
        <begin position="210"/>
        <end position="231"/>
    </location>
</feature>
<evidence type="ECO:0000313" key="9">
    <source>
        <dbReference type="Proteomes" id="UP001595556"/>
    </source>
</evidence>